<gene>
    <name evidence="11" type="ORF">LARSCL_LOCUS7448</name>
</gene>
<comment type="subcellular location">
    <subcellularLocation>
        <location evidence="1 10">Endoplasmic reticulum membrane</location>
        <topology evidence="1 10">Multi-pass membrane protein</topology>
    </subcellularLocation>
</comment>
<dbReference type="PANTHER" id="PTHR12413">
    <property type="entry name" value="DOLICHYL GLYCOSYLTRANSFERASE"/>
    <property type="match status" value="1"/>
</dbReference>
<dbReference type="Pfam" id="PF03155">
    <property type="entry name" value="Alg6_Alg8"/>
    <property type="match status" value="1"/>
</dbReference>
<comment type="caution">
    <text evidence="10">Lacks conserved residue(s) required for the propagation of feature annotation.</text>
</comment>
<reference evidence="11 12" key="1">
    <citation type="submission" date="2024-04" db="EMBL/GenBank/DDBJ databases">
        <authorList>
            <person name="Rising A."/>
            <person name="Reimegard J."/>
            <person name="Sonavane S."/>
            <person name="Akerstrom W."/>
            <person name="Nylinder S."/>
            <person name="Hedman E."/>
            <person name="Kallberg Y."/>
        </authorList>
    </citation>
    <scope>NUCLEOTIDE SEQUENCE [LARGE SCALE GENOMIC DNA]</scope>
</reference>
<dbReference type="EMBL" id="CAXIEN010000076">
    <property type="protein sequence ID" value="CAL1274407.1"/>
    <property type="molecule type" value="Genomic_DNA"/>
</dbReference>
<feature type="transmembrane region" description="Helical" evidence="10">
    <location>
        <begin position="143"/>
        <end position="162"/>
    </location>
</feature>
<evidence type="ECO:0000313" key="11">
    <source>
        <dbReference type="EMBL" id="CAL1274407.1"/>
    </source>
</evidence>
<keyword evidence="7 10" id="KW-0256">Endoplasmic reticulum</keyword>
<keyword evidence="5 10" id="KW-0808">Transferase</keyword>
<evidence type="ECO:0000313" key="12">
    <source>
        <dbReference type="Proteomes" id="UP001497382"/>
    </source>
</evidence>
<keyword evidence="4 10" id="KW-0328">Glycosyltransferase</keyword>
<sequence>MLINGVDDLMYFGVLLSVAVRWAVSRFPYSGAGKPPMFGDYEAQRHWMEITVNLPTNEWYKNSTKNDLLYWGLDYPPLTAYHSMICGYIAKWFNPDWVALNTSRGYESYHHKIFMRSSVLVADIVFYVALIFYWSIVYKPWNIRNKAIAAGLCLLYPGLILIDHGHFQYNSVSLGFTLWAIIFMMSGRDLIGAAFFCLALHYKQMSLYYALPFFCYLLGTCLKLPWSKRIAKFLKLSCVVLIVSGICWMPFLRSLGDTLAVVERLFPFSRGLYEDKVANIWCMLSIVIKWKSIFSTSTLVKLSAICTLLSVLPSSIDLLRNPSLHKLRLSLINSSLAFFLFSFQVHEKTILLPILPVLLHLEDYPLPCVWFAYISTFSLIPLLAKDGLMIPFVALCALFLIGAIRGYEDLLLSLKTKSSRYASLSFCISVLGSVVLIVSMFTIKQPARYPHLHVLLNCIYSGVHFVGFLLYFNYLQFTEIPYNIYCKRIKYN</sequence>
<evidence type="ECO:0000256" key="9">
    <source>
        <dbReference type="ARBA" id="ARBA00023136"/>
    </source>
</evidence>
<keyword evidence="9 10" id="KW-0472">Membrane</keyword>
<evidence type="ECO:0000256" key="2">
    <source>
        <dbReference type="ARBA" id="ARBA00004922"/>
    </source>
</evidence>
<evidence type="ECO:0000256" key="3">
    <source>
        <dbReference type="ARBA" id="ARBA00008715"/>
    </source>
</evidence>
<comment type="pathway">
    <text evidence="2 10">Protein modification; protein glycosylation.</text>
</comment>
<dbReference type="InterPro" id="IPR004856">
    <property type="entry name" value="Glyco_trans_ALG6/ALG8"/>
</dbReference>
<evidence type="ECO:0000256" key="6">
    <source>
        <dbReference type="ARBA" id="ARBA00022692"/>
    </source>
</evidence>
<dbReference type="AlphaFoldDB" id="A0AAV1ZRS4"/>
<evidence type="ECO:0000256" key="5">
    <source>
        <dbReference type="ARBA" id="ARBA00022679"/>
    </source>
</evidence>
<keyword evidence="12" id="KW-1185">Reference proteome</keyword>
<dbReference type="GO" id="GO:0005789">
    <property type="term" value="C:endoplasmic reticulum membrane"/>
    <property type="evidence" value="ECO:0007669"/>
    <property type="project" value="UniProtKB-SubCell"/>
</dbReference>
<organism evidence="11 12">
    <name type="scientific">Larinioides sclopetarius</name>
    <dbReference type="NCBI Taxonomy" id="280406"/>
    <lineage>
        <taxon>Eukaryota</taxon>
        <taxon>Metazoa</taxon>
        <taxon>Ecdysozoa</taxon>
        <taxon>Arthropoda</taxon>
        <taxon>Chelicerata</taxon>
        <taxon>Arachnida</taxon>
        <taxon>Araneae</taxon>
        <taxon>Araneomorphae</taxon>
        <taxon>Entelegynae</taxon>
        <taxon>Araneoidea</taxon>
        <taxon>Araneidae</taxon>
        <taxon>Larinioides</taxon>
    </lineage>
</organism>
<keyword evidence="8 10" id="KW-1133">Transmembrane helix</keyword>
<evidence type="ECO:0000256" key="7">
    <source>
        <dbReference type="ARBA" id="ARBA00022824"/>
    </source>
</evidence>
<evidence type="ECO:0000256" key="1">
    <source>
        <dbReference type="ARBA" id="ARBA00004477"/>
    </source>
</evidence>
<feature type="transmembrane region" description="Helical" evidence="10">
    <location>
        <begin position="388"/>
        <end position="407"/>
    </location>
</feature>
<comment type="similarity">
    <text evidence="3 10">Belongs to the ALG6/ALG8 glucosyltransferase family.</text>
</comment>
<evidence type="ECO:0000256" key="8">
    <source>
        <dbReference type="ARBA" id="ARBA00022989"/>
    </source>
</evidence>
<dbReference type="EC" id="2.4.1.-" evidence="10"/>
<feature type="transmembrane region" description="Helical" evidence="10">
    <location>
        <begin position="113"/>
        <end position="137"/>
    </location>
</feature>
<protein>
    <recommendedName>
        <fullName evidence="10">Alpha-1,3-glucosyltransferase</fullName>
        <ecNumber evidence="10">2.4.1.-</ecNumber>
    </recommendedName>
</protein>
<accession>A0AAV1ZRS4</accession>
<dbReference type="GO" id="GO:0042281">
    <property type="term" value="F:dolichyl pyrophosphate Man9GlcNAc2 alpha-1,3-glucosyltransferase activity"/>
    <property type="evidence" value="ECO:0007669"/>
    <property type="project" value="TreeGrafter"/>
</dbReference>
<name>A0AAV1ZRS4_9ARAC</name>
<proteinExistence type="inferred from homology"/>
<feature type="transmembrane region" description="Helical" evidence="10">
    <location>
        <begin position="454"/>
        <end position="474"/>
    </location>
</feature>
<dbReference type="PANTHER" id="PTHR12413:SF1">
    <property type="entry name" value="DOLICHYL PYROPHOSPHATE MAN9GLCNAC2 ALPHA-1,3-GLUCOSYLTRANSFERASE"/>
    <property type="match status" value="1"/>
</dbReference>
<feature type="transmembrane region" description="Helical" evidence="10">
    <location>
        <begin position="174"/>
        <end position="201"/>
    </location>
</feature>
<dbReference type="Proteomes" id="UP001497382">
    <property type="component" value="Unassembled WGS sequence"/>
</dbReference>
<feature type="transmembrane region" description="Helical" evidence="10">
    <location>
        <begin position="233"/>
        <end position="251"/>
    </location>
</feature>
<feature type="transmembrane region" description="Helical" evidence="10">
    <location>
        <begin position="419"/>
        <end position="442"/>
    </location>
</feature>
<evidence type="ECO:0000256" key="10">
    <source>
        <dbReference type="RuleBase" id="RU363110"/>
    </source>
</evidence>
<evidence type="ECO:0000256" key="4">
    <source>
        <dbReference type="ARBA" id="ARBA00022676"/>
    </source>
</evidence>
<comment type="caution">
    <text evidence="11">The sequence shown here is derived from an EMBL/GenBank/DDBJ whole genome shotgun (WGS) entry which is preliminary data.</text>
</comment>
<keyword evidence="6 10" id="KW-0812">Transmembrane</keyword>